<evidence type="ECO:0008006" key="4">
    <source>
        <dbReference type="Google" id="ProtNLM"/>
    </source>
</evidence>
<evidence type="ECO:0000313" key="2">
    <source>
        <dbReference type="EMBL" id="SDY12770.1"/>
    </source>
</evidence>
<evidence type="ECO:0000313" key="3">
    <source>
        <dbReference type="Proteomes" id="UP000198647"/>
    </source>
</evidence>
<reference evidence="2 3" key="1">
    <citation type="submission" date="2016-10" db="EMBL/GenBank/DDBJ databases">
        <authorList>
            <person name="Varghese N."/>
            <person name="Submissions S."/>
        </authorList>
    </citation>
    <scope>NUCLEOTIDE SEQUENCE [LARGE SCALE GENOMIC DNA]</scope>
    <source>
        <strain evidence="2 3">DSM 20748</strain>
    </source>
</reference>
<dbReference type="EMBL" id="FNOS01000005">
    <property type="protein sequence ID" value="SDY12770.1"/>
    <property type="molecule type" value="Genomic_DNA"/>
</dbReference>
<keyword evidence="1" id="KW-1133">Transmembrane helix</keyword>
<sequence>MFKNEKANIVNKIVWVLVIIGMSTYLLYPALETFLHWLSYVLVMLGFGWYGGRQIYLLKKVTQENGKTGN</sequence>
<gene>
    <name evidence="2" type="ORF">SAMN04488081_2141</name>
</gene>
<name>A0A1H3HBP0_9BACI</name>
<comment type="caution">
    <text evidence="2">The sequence shown here is derived from an EMBL/GenBank/DDBJ whole genome shotgun (WGS) entry which is preliminary data.</text>
</comment>
<dbReference type="Proteomes" id="UP000198647">
    <property type="component" value="Unassembled WGS sequence"/>
</dbReference>
<accession>A0A1H3HBP0</accession>
<proteinExistence type="predicted"/>
<feature type="transmembrane region" description="Helical" evidence="1">
    <location>
        <begin position="34"/>
        <end position="52"/>
    </location>
</feature>
<keyword evidence="1" id="KW-0472">Membrane</keyword>
<keyword evidence="3" id="KW-1185">Reference proteome</keyword>
<keyword evidence="1" id="KW-0812">Transmembrane</keyword>
<feature type="transmembrane region" description="Helical" evidence="1">
    <location>
        <begin position="9"/>
        <end position="28"/>
    </location>
</feature>
<evidence type="ECO:0000256" key="1">
    <source>
        <dbReference type="SAM" id="Phobius"/>
    </source>
</evidence>
<organism evidence="2 3">
    <name type="scientific">Salimicrobium album</name>
    <dbReference type="NCBI Taxonomy" id="50717"/>
    <lineage>
        <taxon>Bacteria</taxon>
        <taxon>Bacillati</taxon>
        <taxon>Bacillota</taxon>
        <taxon>Bacilli</taxon>
        <taxon>Bacillales</taxon>
        <taxon>Bacillaceae</taxon>
        <taxon>Salimicrobium</taxon>
    </lineage>
</organism>
<protein>
    <recommendedName>
        <fullName evidence="4">Group-specific protein</fullName>
    </recommendedName>
</protein>